<evidence type="ECO:0000313" key="15">
    <source>
        <dbReference type="Proteomes" id="UP000283928"/>
    </source>
</evidence>
<comment type="subcellular location">
    <subcellularLocation>
        <location evidence="1">Cytoplasm</location>
    </subcellularLocation>
</comment>
<dbReference type="CDD" id="cd17536">
    <property type="entry name" value="REC_YesN-like"/>
    <property type="match status" value="1"/>
</dbReference>
<dbReference type="PRINTS" id="PR00032">
    <property type="entry name" value="HTHARAC"/>
</dbReference>
<evidence type="ECO:0000259" key="12">
    <source>
        <dbReference type="PROSITE" id="PS50110"/>
    </source>
</evidence>
<evidence type="ECO:0000256" key="1">
    <source>
        <dbReference type="ARBA" id="ARBA00004496"/>
    </source>
</evidence>
<keyword evidence="6" id="KW-0805">Transcription regulation</keyword>
<dbReference type="GO" id="GO:0003700">
    <property type="term" value="F:DNA-binding transcription factor activity"/>
    <property type="evidence" value="ECO:0007669"/>
    <property type="project" value="InterPro"/>
</dbReference>
<accession>A0A414K819</accession>
<dbReference type="Pfam" id="PF00072">
    <property type="entry name" value="Response_reg"/>
    <property type="match status" value="1"/>
</dbReference>
<dbReference type="SMART" id="SM00342">
    <property type="entry name" value="HTH_ARAC"/>
    <property type="match status" value="1"/>
</dbReference>
<dbReference type="InterPro" id="IPR018060">
    <property type="entry name" value="HTH_AraC"/>
</dbReference>
<reference evidence="15 16" key="1">
    <citation type="submission" date="2018-08" db="EMBL/GenBank/DDBJ databases">
        <title>A genome reference for cultivated species of the human gut microbiota.</title>
        <authorList>
            <person name="Zou Y."/>
            <person name="Xue W."/>
            <person name="Luo G."/>
        </authorList>
    </citation>
    <scope>NUCLEOTIDE SEQUENCE [LARGE SCALE GENOMIC DNA]</scope>
    <source>
        <strain evidence="14 15">AM27-32LB</strain>
        <strain evidence="13 16">AM29-25AC</strain>
    </source>
</reference>
<dbReference type="GO" id="GO:0005737">
    <property type="term" value="C:cytoplasm"/>
    <property type="evidence" value="ECO:0007669"/>
    <property type="project" value="UniProtKB-SubCell"/>
</dbReference>
<keyword evidence="5" id="KW-0902">Two-component regulatory system</keyword>
<keyword evidence="7" id="KW-0238">DNA-binding</keyword>
<organism evidence="14 15">
    <name type="scientific">Blautia obeum</name>
    <dbReference type="NCBI Taxonomy" id="40520"/>
    <lineage>
        <taxon>Bacteria</taxon>
        <taxon>Bacillati</taxon>
        <taxon>Bacillota</taxon>
        <taxon>Clostridia</taxon>
        <taxon>Lachnospirales</taxon>
        <taxon>Lachnospiraceae</taxon>
        <taxon>Blautia</taxon>
    </lineage>
</organism>
<dbReference type="Gene3D" id="3.40.50.2300">
    <property type="match status" value="1"/>
</dbReference>
<evidence type="ECO:0000256" key="8">
    <source>
        <dbReference type="ARBA" id="ARBA00023163"/>
    </source>
</evidence>
<dbReference type="InterPro" id="IPR001789">
    <property type="entry name" value="Sig_transdc_resp-reg_receiver"/>
</dbReference>
<dbReference type="PROSITE" id="PS50110">
    <property type="entry name" value="RESPONSE_REGULATORY"/>
    <property type="match status" value="1"/>
</dbReference>
<evidence type="ECO:0000256" key="4">
    <source>
        <dbReference type="ARBA" id="ARBA00022553"/>
    </source>
</evidence>
<evidence type="ECO:0000313" key="16">
    <source>
        <dbReference type="Proteomes" id="UP000284644"/>
    </source>
</evidence>
<dbReference type="AlphaFoldDB" id="A0A414K819"/>
<keyword evidence="8" id="KW-0804">Transcription</keyword>
<dbReference type="PROSITE" id="PS00041">
    <property type="entry name" value="HTH_ARAC_FAMILY_1"/>
    <property type="match status" value="1"/>
</dbReference>
<evidence type="ECO:0000313" key="14">
    <source>
        <dbReference type="EMBL" id="RHE70961.1"/>
    </source>
</evidence>
<dbReference type="SUPFAM" id="SSF46689">
    <property type="entry name" value="Homeodomain-like"/>
    <property type="match status" value="1"/>
</dbReference>
<dbReference type="InterPro" id="IPR009057">
    <property type="entry name" value="Homeodomain-like_sf"/>
</dbReference>
<sequence>MYTLLIADDEPLIRNGVKKIIDWESLGFSKIFLAEDGQEALDIIRENHVDLVLTDIVMPFMDGLELSEILAKEFPQIHVVILTGHEEFEYAQKSVSLGVKNYILKPIGAENLYKKMVQICEKLHIENKQRQYVSSMKNQLRQSMPVLREQTLKKIVCSENRDINLYLARAKNMNIDLENGTYEVGILDFDLEKFTPADYDLYLFAAQNITREYLGEEHYIFEDGKDRVVILFKSDTAGADMHDIFYDTLCSIQKTITDTIQLKTTCAIGETAYSANELNHAYRSAKKALECKYSLGSDAVYDIADLNYLEKSFYYPGTELHQLIKGIKIGDEEQIHESINQAFHAGGSISGKNIKMIYIEIVTSLLKELSELKEVSEKIWKWGFDLYQYFEGFRSVADLEEELYRFACEICIQMNSVQANSGMQVIDKVKDFVMRNYKNPELSLSMAAEEASVSMGYLSGLFKKESGTNFVKYLTDVRMEKSIQLLRTTDMKVYEIAYETGFSNPHYFSISFKKYTGMSPSEFKTKD</sequence>
<evidence type="ECO:0000256" key="5">
    <source>
        <dbReference type="ARBA" id="ARBA00023012"/>
    </source>
</evidence>
<dbReference type="InterPro" id="IPR018062">
    <property type="entry name" value="HTH_AraC-typ_CS"/>
</dbReference>
<dbReference type="InterPro" id="IPR041522">
    <property type="entry name" value="CdaR_GGDEF"/>
</dbReference>
<keyword evidence="4 10" id="KW-0597">Phosphoprotein</keyword>
<proteinExistence type="predicted"/>
<keyword evidence="3" id="KW-0963">Cytoplasm</keyword>
<dbReference type="PROSITE" id="PS01124">
    <property type="entry name" value="HTH_ARAC_FAMILY_2"/>
    <property type="match status" value="1"/>
</dbReference>
<dbReference type="Proteomes" id="UP000283928">
    <property type="component" value="Unassembled WGS sequence"/>
</dbReference>
<feature type="modified residue" description="4-aspartylphosphate" evidence="10">
    <location>
        <position position="55"/>
    </location>
</feature>
<dbReference type="SUPFAM" id="SSF52172">
    <property type="entry name" value="CheY-like"/>
    <property type="match status" value="1"/>
</dbReference>
<feature type="domain" description="HTH araC/xylS-type" evidence="11">
    <location>
        <begin position="427"/>
        <end position="526"/>
    </location>
</feature>
<dbReference type="RefSeq" id="WP_118045043.1">
    <property type="nucleotide sequence ID" value="NZ_JAQEBC010000001.1"/>
</dbReference>
<dbReference type="Pfam" id="PF12833">
    <property type="entry name" value="HTH_18"/>
    <property type="match status" value="1"/>
</dbReference>
<dbReference type="PANTHER" id="PTHR42713">
    <property type="entry name" value="HISTIDINE KINASE-RELATED"/>
    <property type="match status" value="1"/>
</dbReference>
<protein>
    <recommendedName>
        <fullName evidence="2">Stage 0 sporulation protein A homolog</fullName>
    </recommendedName>
</protein>
<gene>
    <name evidence="14" type="ORF">DW723_14365</name>
    <name evidence="13" type="ORF">DW767_00330</name>
</gene>
<comment type="caution">
    <text evidence="14">The sequence shown here is derived from an EMBL/GenBank/DDBJ whole genome shotgun (WGS) entry which is preliminary data.</text>
</comment>
<dbReference type="InterPro" id="IPR020449">
    <property type="entry name" value="Tscrpt_reg_AraC-type_HTH"/>
</dbReference>
<evidence type="ECO:0000256" key="10">
    <source>
        <dbReference type="PROSITE-ProRule" id="PRU00169"/>
    </source>
</evidence>
<name>A0A414K819_9FIRM</name>
<evidence type="ECO:0000256" key="3">
    <source>
        <dbReference type="ARBA" id="ARBA00022490"/>
    </source>
</evidence>
<dbReference type="InterPro" id="IPR011006">
    <property type="entry name" value="CheY-like_superfamily"/>
</dbReference>
<comment type="function">
    <text evidence="9">May play the central regulatory role in sporulation. It may be an element of the effector pathway responsible for the activation of sporulation genes in response to nutritional stress. Spo0A may act in concert with spo0H (a sigma factor) to control the expression of some genes that are critical to the sporulation process.</text>
</comment>
<dbReference type="InterPro" id="IPR051552">
    <property type="entry name" value="HptR"/>
</dbReference>
<dbReference type="EMBL" id="QSJW01000001">
    <property type="protein sequence ID" value="RHE15638.1"/>
    <property type="molecule type" value="Genomic_DNA"/>
</dbReference>
<dbReference type="PANTHER" id="PTHR42713:SF3">
    <property type="entry name" value="TRANSCRIPTIONAL REGULATORY PROTEIN HPTR"/>
    <property type="match status" value="1"/>
</dbReference>
<dbReference type="GO" id="GO:0043565">
    <property type="term" value="F:sequence-specific DNA binding"/>
    <property type="evidence" value="ECO:0007669"/>
    <property type="project" value="InterPro"/>
</dbReference>
<dbReference type="Pfam" id="PF17853">
    <property type="entry name" value="GGDEF_2"/>
    <property type="match status" value="1"/>
</dbReference>
<dbReference type="GO" id="GO:0000160">
    <property type="term" value="P:phosphorelay signal transduction system"/>
    <property type="evidence" value="ECO:0007669"/>
    <property type="project" value="UniProtKB-KW"/>
</dbReference>
<evidence type="ECO:0000256" key="2">
    <source>
        <dbReference type="ARBA" id="ARBA00018672"/>
    </source>
</evidence>
<evidence type="ECO:0000256" key="7">
    <source>
        <dbReference type="ARBA" id="ARBA00023125"/>
    </source>
</evidence>
<evidence type="ECO:0000259" key="11">
    <source>
        <dbReference type="PROSITE" id="PS01124"/>
    </source>
</evidence>
<dbReference type="EMBL" id="QSKO01000026">
    <property type="protein sequence ID" value="RHE70961.1"/>
    <property type="molecule type" value="Genomic_DNA"/>
</dbReference>
<dbReference type="Gene3D" id="1.10.10.60">
    <property type="entry name" value="Homeodomain-like"/>
    <property type="match status" value="2"/>
</dbReference>
<dbReference type="Proteomes" id="UP000284644">
    <property type="component" value="Unassembled WGS sequence"/>
</dbReference>
<dbReference type="SMART" id="SM00448">
    <property type="entry name" value="REC"/>
    <property type="match status" value="1"/>
</dbReference>
<evidence type="ECO:0000313" key="13">
    <source>
        <dbReference type="EMBL" id="RHE15638.1"/>
    </source>
</evidence>
<evidence type="ECO:0000256" key="6">
    <source>
        <dbReference type="ARBA" id="ARBA00023015"/>
    </source>
</evidence>
<feature type="domain" description="Response regulatory" evidence="12">
    <location>
        <begin position="3"/>
        <end position="120"/>
    </location>
</feature>
<evidence type="ECO:0000256" key="9">
    <source>
        <dbReference type="ARBA" id="ARBA00024867"/>
    </source>
</evidence>